<dbReference type="Proteomes" id="UP001151760">
    <property type="component" value="Unassembled WGS sequence"/>
</dbReference>
<dbReference type="InterPro" id="IPR015415">
    <property type="entry name" value="Spast_Vps4_C"/>
</dbReference>
<reference evidence="4" key="1">
    <citation type="journal article" date="2022" name="Int. J. Mol. Sci.">
        <title>Draft Genome of Tanacetum Coccineum: Genomic Comparison of Closely Related Tanacetum-Family Plants.</title>
        <authorList>
            <person name="Yamashiro T."/>
            <person name="Shiraishi A."/>
            <person name="Nakayama K."/>
            <person name="Satake H."/>
        </authorList>
    </citation>
    <scope>NUCLEOTIDE SEQUENCE</scope>
</reference>
<evidence type="ECO:0000256" key="1">
    <source>
        <dbReference type="ARBA" id="ARBA00022741"/>
    </source>
</evidence>
<feature type="domain" description="Spastin/Vps4 C-terminal" evidence="3">
    <location>
        <begin position="176"/>
        <end position="205"/>
    </location>
</feature>
<evidence type="ECO:0000256" key="2">
    <source>
        <dbReference type="ARBA" id="ARBA00022840"/>
    </source>
</evidence>
<comment type="caution">
    <text evidence="4">The sequence shown here is derived from an EMBL/GenBank/DDBJ whole genome shotgun (WGS) entry which is preliminary data.</text>
</comment>
<evidence type="ECO:0000313" key="5">
    <source>
        <dbReference type="Proteomes" id="UP001151760"/>
    </source>
</evidence>
<dbReference type="EMBL" id="BQNB010009410">
    <property type="protein sequence ID" value="GJS63154.1"/>
    <property type="molecule type" value="Genomic_DNA"/>
</dbReference>
<gene>
    <name evidence="4" type="ORF">Tco_0677718</name>
</gene>
<accession>A0ABQ4XD02</accession>
<evidence type="ECO:0000259" key="3">
    <source>
        <dbReference type="Pfam" id="PF09336"/>
    </source>
</evidence>
<keyword evidence="1" id="KW-0547">Nucleotide-binding</keyword>
<name>A0ABQ4XD02_9ASTR</name>
<protein>
    <submittedName>
        <fullName evidence="4">Ankyrin repeat family protein</fullName>
    </submittedName>
</protein>
<organism evidence="4 5">
    <name type="scientific">Tanacetum coccineum</name>
    <dbReference type="NCBI Taxonomy" id="301880"/>
    <lineage>
        <taxon>Eukaryota</taxon>
        <taxon>Viridiplantae</taxon>
        <taxon>Streptophyta</taxon>
        <taxon>Embryophyta</taxon>
        <taxon>Tracheophyta</taxon>
        <taxon>Spermatophyta</taxon>
        <taxon>Magnoliopsida</taxon>
        <taxon>eudicotyledons</taxon>
        <taxon>Gunneridae</taxon>
        <taxon>Pentapetalae</taxon>
        <taxon>asterids</taxon>
        <taxon>campanulids</taxon>
        <taxon>Asterales</taxon>
        <taxon>Asteraceae</taxon>
        <taxon>Asteroideae</taxon>
        <taxon>Anthemideae</taxon>
        <taxon>Anthemidinae</taxon>
        <taxon>Tanacetum</taxon>
    </lineage>
</organism>
<dbReference type="Pfam" id="PF09336">
    <property type="entry name" value="Vps4_C"/>
    <property type="match status" value="1"/>
</dbReference>
<proteinExistence type="predicted"/>
<reference evidence="4" key="2">
    <citation type="submission" date="2022-01" db="EMBL/GenBank/DDBJ databases">
        <authorList>
            <person name="Yamashiro T."/>
            <person name="Shiraishi A."/>
            <person name="Satake H."/>
            <person name="Nakayama K."/>
        </authorList>
    </citation>
    <scope>NUCLEOTIDE SEQUENCE</scope>
</reference>
<sequence length="207" mass="22868">MGGRVLICVAGQLDDGKGLSQIVVNIKNVNKRGALRFAAREGQLEVCNYLTYRVMNSGDNAGRLNNGGADVVVIWAYTNHVECPPKERHIRKVDDAALISIDSKGTNVRARQGAQVHLEDGTLAAKSEGVEFKVKDGHFCPALSVAVKNSEARREGCSYSQTRMQVLLHHRYQISTDFDKVLARQKPTVSKSDLEVHDKFMREFGEG</sequence>
<keyword evidence="2" id="KW-0067">ATP-binding</keyword>
<keyword evidence="5" id="KW-1185">Reference proteome</keyword>
<evidence type="ECO:0000313" key="4">
    <source>
        <dbReference type="EMBL" id="GJS63154.1"/>
    </source>
</evidence>